<name>A0AAD7UHH9_9STRA</name>
<dbReference type="GO" id="GO:0005829">
    <property type="term" value="C:cytosol"/>
    <property type="evidence" value="ECO:0007669"/>
    <property type="project" value="TreeGrafter"/>
</dbReference>
<comment type="caution">
    <text evidence="6">The sequence shown here is derived from an EMBL/GenBank/DDBJ whole genome shotgun (WGS) entry which is preliminary data.</text>
</comment>
<gene>
    <name evidence="6" type="ORF">CTAYLR_000512</name>
</gene>
<keyword evidence="7" id="KW-1185">Reference proteome</keyword>
<organism evidence="6 7">
    <name type="scientific">Chrysophaeum taylorii</name>
    <dbReference type="NCBI Taxonomy" id="2483200"/>
    <lineage>
        <taxon>Eukaryota</taxon>
        <taxon>Sar</taxon>
        <taxon>Stramenopiles</taxon>
        <taxon>Ochrophyta</taxon>
        <taxon>Pelagophyceae</taxon>
        <taxon>Pelagomonadales</taxon>
        <taxon>Pelagomonadaceae</taxon>
        <taxon>Chrysophaeum</taxon>
    </lineage>
</organism>
<dbReference type="Gene3D" id="3.40.50.720">
    <property type="entry name" value="NAD(P)-binding Rossmann-like Domain"/>
    <property type="match status" value="1"/>
</dbReference>
<evidence type="ECO:0000256" key="1">
    <source>
        <dbReference type="ARBA" id="ARBA00006382"/>
    </source>
</evidence>
<dbReference type="Pfam" id="PF00208">
    <property type="entry name" value="ELFV_dehydrog"/>
    <property type="match status" value="1"/>
</dbReference>
<dbReference type="InterPro" id="IPR046346">
    <property type="entry name" value="Aminoacid_DH-like_N_sf"/>
</dbReference>
<dbReference type="SUPFAM" id="SSF51735">
    <property type="entry name" value="NAD(P)-binding Rossmann-fold domains"/>
    <property type="match status" value="1"/>
</dbReference>
<comment type="similarity">
    <text evidence="1 4">Belongs to the Glu/Leu/Phe/Val dehydrogenases family.</text>
</comment>
<accession>A0AAD7UHH9</accession>
<evidence type="ECO:0000313" key="7">
    <source>
        <dbReference type="Proteomes" id="UP001230188"/>
    </source>
</evidence>
<dbReference type="InterPro" id="IPR050724">
    <property type="entry name" value="Glu_Leu_Phe_Val_DH"/>
</dbReference>
<dbReference type="Gene3D" id="3.40.50.10860">
    <property type="entry name" value="Leucine Dehydrogenase, chain A, domain 1"/>
    <property type="match status" value="1"/>
</dbReference>
<protein>
    <recommendedName>
        <fullName evidence="2">glutamate dehydrogenase (NADP(+))</fullName>
        <ecNumber evidence="2">1.4.1.4</ecNumber>
    </recommendedName>
</protein>
<evidence type="ECO:0000259" key="5">
    <source>
        <dbReference type="SMART" id="SM00839"/>
    </source>
</evidence>
<dbReference type="PRINTS" id="PR00082">
    <property type="entry name" value="GLFDHDRGNASE"/>
</dbReference>
<dbReference type="Gene3D" id="1.10.285.10">
    <property type="entry name" value="Glutamate Dehydrogenase, chain A, domain 3"/>
    <property type="match status" value="1"/>
</dbReference>
<dbReference type="AlphaFoldDB" id="A0AAD7UHH9"/>
<dbReference type="InterPro" id="IPR006095">
    <property type="entry name" value="Glu/Leu/Phe/Val/Trp_DH"/>
</dbReference>
<keyword evidence="3 4" id="KW-0560">Oxidoreductase</keyword>
<dbReference type="Proteomes" id="UP001230188">
    <property type="component" value="Unassembled WGS sequence"/>
</dbReference>
<proteinExistence type="inferred from homology"/>
<dbReference type="GO" id="GO:0004354">
    <property type="term" value="F:glutamate dehydrogenase (NADP+) activity"/>
    <property type="evidence" value="ECO:0007669"/>
    <property type="project" value="UniProtKB-EC"/>
</dbReference>
<dbReference type="PANTHER" id="PTHR43571">
    <property type="entry name" value="NADP-SPECIFIC GLUTAMATE DEHYDROGENASE 1-RELATED"/>
    <property type="match status" value="1"/>
</dbReference>
<dbReference type="Pfam" id="PF02812">
    <property type="entry name" value="ELFV_dehydrog_N"/>
    <property type="match status" value="1"/>
</dbReference>
<dbReference type="EC" id="1.4.1.4" evidence="2"/>
<evidence type="ECO:0000256" key="2">
    <source>
        <dbReference type="ARBA" id="ARBA00012907"/>
    </source>
</evidence>
<feature type="domain" description="Glutamate/phenylalanine/leucine/valine/L-tryptophan dehydrogenase C-terminal" evidence="5">
    <location>
        <begin position="243"/>
        <end position="474"/>
    </location>
</feature>
<dbReference type="SUPFAM" id="SSF53223">
    <property type="entry name" value="Aminoacid dehydrogenase-like, N-terminal domain"/>
    <property type="match status" value="1"/>
</dbReference>
<dbReference type="InterPro" id="IPR036291">
    <property type="entry name" value="NAD(P)-bd_dom_sf"/>
</dbReference>
<reference evidence="6" key="1">
    <citation type="submission" date="2023-01" db="EMBL/GenBank/DDBJ databases">
        <title>Metagenome sequencing of chrysophaentin producing Chrysophaeum taylorii.</title>
        <authorList>
            <person name="Davison J."/>
            <person name="Bewley C."/>
        </authorList>
    </citation>
    <scope>NUCLEOTIDE SEQUENCE</scope>
    <source>
        <strain evidence="6">NIES-1699</strain>
    </source>
</reference>
<dbReference type="EMBL" id="JAQMWT010000309">
    <property type="protein sequence ID" value="KAJ8605790.1"/>
    <property type="molecule type" value="Genomic_DNA"/>
</dbReference>
<sequence length="476" mass="51780">MKSTNLARLTPTGGVHGTKRVVVNQRQWRDKPLLKFEGQERYFKTGTEAVQIITDEAKRRDGDKKLYLEQFEAMMQSLTPVFDRAPRYAWLAKAFLEPERSIEFRVSFLDDSGSVRTHRGYRIQYSSTLGPYEGPLHFGVDVTSDKLKSCALGTCFANALNGSKLGGAAGGANFDPQRSSESEIQRFCQSYMSELSKYIGPSTDLPSIGQAVGRAEVGYLYGHFKRVSNLYSPHGSGLLWGGALPHPEAYGYSVVHFAKHALEERGETIEGKRCAITGSGKIALAVAERLIALGAIPLTFSDQSGHVYEPDGITEAKFQKVNAIKQERGARIGRYIIASTTAKYNDRKNIFDTPSVDIVFAAATSSEIDVAEAHKIADSGCKMVVDAAHAPTTPAAARVLKKLGVLHAPYKATLAAGVLLDNAEDITKTIDDITAKVYFDVSKTAIDYNARGDLNAGTNISSFLKIANLMDAHGAI</sequence>
<dbReference type="GO" id="GO:0006537">
    <property type="term" value="P:glutamate biosynthetic process"/>
    <property type="evidence" value="ECO:0007669"/>
    <property type="project" value="TreeGrafter"/>
</dbReference>
<dbReference type="InterPro" id="IPR006096">
    <property type="entry name" value="Glu/Leu/Phe/Val/Trp_DH_C"/>
</dbReference>
<evidence type="ECO:0000256" key="3">
    <source>
        <dbReference type="ARBA" id="ARBA00023002"/>
    </source>
</evidence>
<dbReference type="InterPro" id="IPR006097">
    <property type="entry name" value="Glu/Leu/Phe/Val/Trp_DH_dimer"/>
</dbReference>
<evidence type="ECO:0000313" key="6">
    <source>
        <dbReference type="EMBL" id="KAJ8605790.1"/>
    </source>
</evidence>
<dbReference type="PANTHER" id="PTHR43571:SF1">
    <property type="entry name" value="NADP-SPECIFIC GLUTAMATE DEHYDROGENASE 1-RELATED"/>
    <property type="match status" value="1"/>
</dbReference>
<evidence type="ECO:0000256" key="4">
    <source>
        <dbReference type="RuleBase" id="RU004417"/>
    </source>
</evidence>
<dbReference type="SMART" id="SM00839">
    <property type="entry name" value="ELFV_dehydrog"/>
    <property type="match status" value="1"/>
</dbReference>